<name>A0A8H7ISJ0_9PLEO</name>
<evidence type="ECO:0000256" key="1">
    <source>
        <dbReference type="SAM" id="MobiDB-lite"/>
    </source>
</evidence>
<dbReference type="InterPro" id="IPR028944">
    <property type="entry name" value="PRTase_ComF-like"/>
</dbReference>
<proteinExistence type="predicted"/>
<reference evidence="2" key="2">
    <citation type="submission" date="2020-09" db="EMBL/GenBank/DDBJ databases">
        <title>Reference genome assembly for Australian Ascochyta lentis isolate Al4.</title>
        <authorList>
            <person name="Lee R.C."/>
            <person name="Farfan-Caceres L.M."/>
            <person name="Debler J.W."/>
            <person name="Williams A.H."/>
            <person name="Henares B.M."/>
        </authorList>
    </citation>
    <scope>NUCLEOTIDE SEQUENCE</scope>
    <source>
        <strain evidence="2">Al4</strain>
    </source>
</reference>
<evidence type="ECO:0000313" key="3">
    <source>
        <dbReference type="Proteomes" id="UP000651452"/>
    </source>
</evidence>
<accession>A0A8H7ISJ0</accession>
<feature type="compositionally biased region" description="Polar residues" evidence="1">
    <location>
        <begin position="25"/>
        <end position="36"/>
    </location>
</feature>
<protein>
    <submittedName>
        <fullName evidence="2">Uncharacterized protein</fullName>
    </submittedName>
</protein>
<feature type="region of interest" description="Disordered" evidence="1">
    <location>
        <begin position="14"/>
        <end position="36"/>
    </location>
</feature>
<dbReference type="AlphaFoldDB" id="A0A8H7ISJ0"/>
<organism evidence="2 3">
    <name type="scientific">Ascochyta lentis</name>
    <dbReference type="NCBI Taxonomy" id="205686"/>
    <lineage>
        <taxon>Eukaryota</taxon>
        <taxon>Fungi</taxon>
        <taxon>Dikarya</taxon>
        <taxon>Ascomycota</taxon>
        <taxon>Pezizomycotina</taxon>
        <taxon>Dothideomycetes</taxon>
        <taxon>Pleosporomycetidae</taxon>
        <taxon>Pleosporales</taxon>
        <taxon>Pleosporineae</taxon>
        <taxon>Didymellaceae</taxon>
        <taxon>Ascochyta</taxon>
    </lineage>
</organism>
<comment type="caution">
    <text evidence="2">The sequence shown here is derived from an EMBL/GenBank/DDBJ whole genome shotgun (WGS) entry which is preliminary data.</text>
</comment>
<dbReference type="Pfam" id="PF15610">
    <property type="entry name" value="PRTase_3"/>
    <property type="match status" value="1"/>
</dbReference>
<dbReference type="OrthoDB" id="9986683at2759"/>
<reference evidence="2" key="1">
    <citation type="submission" date="2018-12" db="EMBL/GenBank/DDBJ databases">
        <authorList>
            <person name="Syme R.A."/>
            <person name="Farfan-Caceres L."/>
            <person name="Lichtenzveig J."/>
        </authorList>
    </citation>
    <scope>NUCLEOTIDE SEQUENCE</scope>
    <source>
        <strain evidence="2">Al4</strain>
    </source>
</reference>
<sequence length="321" mass="35769">MCIRYTIDAAKPFPNAPQIPAHGSSDASSSTPERSCQSSMIDNVFSLHQISGEDEVTFPFNVNDYQRYVFGDDRLAHHFGTACAKAFIAHGSGSRAARHTTTPASNQSAADDVAVAVISGYVPTATHSLRNHFVAYLNRHLISTNANPALKIDINVVEESSHGRTGPHTGTEIYCLDRERVGSRTIILLSDIRLSQDLEHRLRSSLRSQQISNPFVFVYLAAITKPSRICSLSSILSFIVSPSLKDVETMAQANSFVMNECFVQYILGQDDEEFCRFLRRQDDCFTRLLLDYAIGGGYYDNDTYQANVKFMQWEVGTRESM</sequence>
<gene>
    <name evidence="2" type="ORF">EKO04_011322</name>
</gene>
<dbReference type="EMBL" id="RZGK01000023">
    <property type="protein sequence ID" value="KAF9690544.1"/>
    <property type="molecule type" value="Genomic_DNA"/>
</dbReference>
<dbReference type="Proteomes" id="UP000651452">
    <property type="component" value="Unassembled WGS sequence"/>
</dbReference>
<keyword evidence="3" id="KW-1185">Reference proteome</keyword>
<evidence type="ECO:0000313" key="2">
    <source>
        <dbReference type="EMBL" id="KAF9690544.1"/>
    </source>
</evidence>